<reference evidence="1 2" key="1">
    <citation type="submission" date="2018-08" db="EMBL/GenBank/DDBJ databases">
        <title>Comparative analysis of Burkholderia isolates from Puerto Rico.</title>
        <authorList>
            <person name="Hall C."/>
            <person name="Sahl J."/>
            <person name="Wagner D."/>
        </authorList>
    </citation>
    <scope>NUCLEOTIDE SEQUENCE [LARGE SCALE GENOMIC DNA]</scope>
    <source>
        <strain evidence="1 2">Bp9001</strain>
    </source>
</reference>
<gene>
    <name evidence="1" type="ORF">DF037_36205</name>
</gene>
<dbReference type="Proteomes" id="UP000269271">
    <property type="component" value="Unassembled WGS sequence"/>
</dbReference>
<evidence type="ECO:0000313" key="1">
    <source>
        <dbReference type="EMBL" id="RQT16811.1"/>
    </source>
</evidence>
<evidence type="ECO:0008006" key="3">
    <source>
        <dbReference type="Google" id="ProtNLM"/>
    </source>
</evidence>
<proteinExistence type="predicted"/>
<name>A0A3N8PZE5_9BURK</name>
<accession>A0A3N8PZE5</accession>
<evidence type="ECO:0000313" key="2">
    <source>
        <dbReference type="Proteomes" id="UP000269271"/>
    </source>
</evidence>
<dbReference type="AlphaFoldDB" id="A0A3N8PZE5"/>
<organism evidence="1 2">
    <name type="scientific">Burkholderia contaminans</name>
    <dbReference type="NCBI Taxonomy" id="488447"/>
    <lineage>
        <taxon>Bacteria</taxon>
        <taxon>Pseudomonadati</taxon>
        <taxon>Pseudomonadota</taxon>
        <taxon>Betaproteobacteria</taxon>
        <taxon>Burkholderiales</taxon>
        <taxon>Burkholderiaceae</taxon>
        <taxon>Burkholderia</taxon>
        <taxon>Burkholderia cepacia complex</taxon>
    </lineage>
</organism>
<sequence>MEARRTKNAAWVDDAGHVVGEDGSSELPEGYKDWRNKEVKDILDRGTENNPTNHSTTMTNPDHAQKALAYDVAIGPCYLTLEQMNALRIEADWRMGKGINKDNPNAKYSKYFSDGVLNELPLHKWVGEK</sequence>
<comment type="caution">
    <text evidence="1">The sequence shown here is derived from an EMBL/GenBank/DDBJ whole genome shotgun (WGS) entry which is preliminary data.</text>
</comment>
<dbReference type="EMBL" id="QTQX01000036">
    <property type="protein sequence ID" value="RQT16811.1"/>
    <property type="molecule type" value="Genomic_DNA"/>
</dbReference>
<protein>
    <recommendedName>
        <fullName evidence="3">DUF3274 domain-containing protein</fullName>
    </recommendedName>
</protein>